<reference evidence="1" key="1">
    <citation type="journal article" date="2021" name="Nat. Commun.">
        <title>Genetic determinants of endophytism in the Arabidopsis root mycobiome.</title>
        <authorList>
            <person name="Mesny F."/>
            <person name="Miyauchi S."/>
            <person name="Thiergart T."/>
            <person name="Pickel B."/>
            <person name="Atanasova L."/>
            <person name="Karlsson M."/>
            <person name="Huettel B."/>
            <person name="Barry K.W."/>
            <person name="Haridas S."/>
            <person name="Chen C."/>
            <person name="Bauer D."/>
            <person name="Andreopoulos W."/>
            <person name="Pangilinan J."/>
            <person name="LaButti K."/>
            <person name="Riley R."/>
            <person name="Lipzen A."/>
            <person name="Clum A."/>
            <person name="Drula E."/>
            <person name="Henrissat B."/>
            <person name="Kohler A."/>
            <person name="Grigoriev I.V."/>
            <person name="Martin F.M."/>
            <person name="Hacquard S."/>
        </authorList>
    </citation>
    <scope>NUCLEOTIDE SEQUENCE</scope>
    <source>
        <strain evidence="1">MPI-CAGE-AT-0021</strain>
    </source>
</reference>
<gene>
    <name evidence="1" type="ORF">B0J13DRAFT_628136</name>
</gene>
<dbReference type="OrthoDB" id="5331891at2759"/>
<proteinExistence type="predicted"/>
<keyword evidence="2" id="KW-1185">Reference proteome</keyword>
<evidence type="ECO:0000313" key="1">
    <source>
        <dbReference type="EMBL" id="KAH7124823.1"/>
    </source>
</evidence>
<evidence type="ECO:0000313" key="2">
    <source>
        <dbReference type="Proteomes" id="UP000717696"/>
    </source>
</evidence>
<sequence length="136" mass="15670">MEEYASHGDSRTRGMQAKGKTVHILDLFFIEKVEDRPMHEVNSGVNETVAKTSSFILRTEAAADLIFTTDLRRLSEQNTRLGSKYMDLTQKYLECDFGYGKDLHKPQLQKAIYDKLVCELEIMIVSLDIRDEGEYE</sequence>
<protein>
    <submittedName>
        <fullName evidence="1">Uncharacterized protein</fullName>
    </submittedName>
</protein>
<dbReference type="Proteomes" id="UP000717696">
    <property type="component" value="Unassembled WGS sequence"/>
</dbReference>
<dbReference type="AlphaFoldDB" id="A0A9P9DT62"/>
<comment type="caution">
    <text evidence="1">The sequence shown here is derived from an EMBL/GenBank/DDBJ whole genome shotgun (WGS) entry which is preliminary data.</text>
</comment>
<dbReference type="EMBL" id="JAGMUU010000024">
    <property type="protein sequence ID" value="KAH7124823.1"/>
    <property type="molecule type" value="Genomic_DNA"/>
</dbReference>
<accession>A0A9P9DT62</accession>
<name>A0A9P9DT62_9HYPO</name>
<organism evidence="1 2">
    <name type="scientific">Dactylonectria estremocensis</name>
    <dbReference type="NCBI Taxonomy" id="1079267"/>
    <lineage>
        <taxon>Eukaryota</taxon>
        <taxon>Fungi</taxon>
        <taxon>Dikarya</taxon>
        <taxon>Ascomycota</taxon>
        <taxon>Pezizomycotina</taxon>
        <taxon>Sordariomycetes</taxon>
        <taxon>Hypocreomycetidae</taxon>
        <taxon>Hypocreales</taxon>
        <taxon>Nectriaceae</taxon>
        <taxon>Dactylonectria</taxon>
    </lineage>
</organism>